<evidence type="ECO:0000313" key="2">
    <source>
        <dbReference type="EMBL" id="MFC6826528.1"/>
    </source>
</evidence>
<evidence type="ECO:0008006" key="4">
    <source>
        <dbReference type="Google" id="ProtNLM"/>
    </source>
</evidence>
<feature type="region of interest" description="Disordered" evidence="1">
    <location>
        <begin position="160"/>
        <end position="194"/>
    </location>
</feature>
<feature type="compositionally biased region" description="Polar residues" evidence="1">
    <location>
        <begin position="173"/>
        <end position="186"/>
    </location>
</feature>
<dbReference type="AlphaFoldDB" id="A0ABD5U4Q4"/>
<name>A0ABD5U4Q4_9EURY</name>
<gene>
    <name evidence="2" type="ORF">ACFQEV_16220</name>
</gene>
<evidence type="ECO:0000313" key="3">
    <source>
        <dbReference type="Proteomes" id="UP001596408"/>
    </source>
</evidence>
<dbReference type="RefSeq" id="WP_379698277.1">
    <property type="nucleotide sequence ID" value="NZ_JBHSXH010000015.1"/>
</dbReference>
<accession>A0ABD5U4Q4</accession>
<dbReference type="Proteomes" id="UP001596408">
    <property type="component" value="Unassembled WGS sequence"/>
</dbReference>
<dbReference type="EMBL" id="JBHSXH010000015">
    <property type="protein sequence ID" value="MFC6826528.1"/>
    <property type="molecule type" value="Genomic_DNA"/>
</dbReference>
<evidence type="ECO:0000256" key="1">
    <source>
        <dbReference type="SAM" id="MobiDB-lite"/>
    </source>
</evidence>
<organism evidence="2 3">
    <name type="scientific">Halopelagius fulvigenes</name>
    <dbReference type="NCBI Taxonomy" id="1198324"/>
    <lineage>
        <taxon>Archaea</taxon>
        <taxon>Methanobacteriati</taxon>
        <taxon>Methanobacteriota</taxon>
        <taxon>Stenosarchaea group</taxon>
        <taxon>Halobacteria</taxon>
        <taxon>Halobacteriales</taxon>
        <taxon>Haloferacaceae</taxon>
    </lineage>
</organism>
<keyword evidence="3" id="KW-1185">Reference proteome</keyword>
<proteinExistence type="predicted"/>
<sequence>MYTLVEIGQTVFPDLRVLSNNTSDPYETVPEQWVDVEQSIRDYDGWQILLIDEAAQFLQYADQGAGKTVSQMLKLLRHNHCHLIMVGHTGMDIPADIRRQVFVLDKISQKKGILGYGITGSSQGDTMQVAQEVLRLDSIPATSIGYDDIDDEGIEIKFDKDTSEDSTEAVSAPQCQAETNAGNQCPNDAKYPPEEPIVCVNHRHKADDIDVDE</sequence>
<protein>
    <recommendedName>
        <fullName evidence="4">Zona occludens toxin N-terminal domain-containing protein</fullName>
    </recommendedName>
</protein>
<reference evidence="2 3" key="1">
    <citation type="journal article" date="2019" name="Int. J. Syst. Evol. Microbiol.">
        <title>The Global Catalogue of Microorganisms (GCM) 10K type strain sequencing project: providing services to taxonomists for standard genome sequencing and annotation.</title>
        <authorList>
            <consortium name="The Broad Institute Genomics Platform"/>
            <consortium name="The Broad Institute Genome Sequencing Center for Infectious Disease"/>
            <person name="Wu L."/>
            <person name="Ma J."/>
        </authorList>
    </citation>
    <scope>NUCLEOTIDE SEQUENCE [LARGE SCALE GENOMIC DNA]</scope>
    <source>
        <strain evidence="2 3">YIM 94188</strain>
    </source>
</reference>
<comment type="caution">
    <text evidence="2">The sequence shown here is derived from an EMBL/GenBank/DDBJ whole genome shotgun (WGS) entry which is preliminary data.</text>
</comment>